<evidence type="ECO:0000256" key="9">
    <source>
        <dbReference type="RuleBase" id="RU280815"/>
    </source>
</evidence>
<dbReference type="InterPro" id="IPR001774">
    <property type="entry name" value="DSL"/>
</dbReference>
<keyword evidence="5" id="KW-0221">Differentiation</keyword>
<evidence type="ECO:0000256" key="1">
    <source>
        <dbReference type="ARBA" id="ARBA00022473"/>
    </source>
</evidence>
<feature type="domain" description="EGF-like" evidence="10">
    <location>
        <begin position="162"/>
        <end position="203"/>
    </location>
</feature>
<dbReference type="PROSITE" id="PS51051">
    <property type="entry name" value="DSL"/>
    <property type="match status" value="1"/>
</dbReference>
<feature type="domain" description="DSL" evidence="11">
    <location>
        <begin position="82"/>
        <end position="123"/>
    </location>
</feature>
<evidence type="ECO:0000313" key="12">
    <source>
        <dbReference type="WBParaSite" id="TASK_0000036901-mRNA-1"/>
    </source>
</evidence>
<dbReference type="FunFam" id="2.10.25.10:FF:000118">
    <property type="entry name" value="protein delta homolog 2"/>
    <property type="match status" value="1"/>
</dbReference>
<protein>
    <recommendedName>
        <fullName evidence="9">Delta-like protein</fullName>
    </recommendedName>
</protein>
<dbReference type="PANTHER" id="PTHR24049">
    <property type="entry name" value="CRUMBS FAMILY MEMBER"/>
    <property type="match status" value="1"/>
</dbReference>
<feature type="disulfide bond" evidence="7">
    <location>
        <begin position="240"/>
        <end position="249"/>
    </location>
</feature>
<dbReference type="Gene3D" id="2.10.25.10">
    <property type="entry name" value="Laminin"/>
    <property type="match status" value="2"/>
</dbReference>
<dbReference type="InterPro" id="IPR000742">
    <property type="entry name" value="EGF"/>
</dbReference>
<dbReference type="PROSITE" id="PS01186">
    <property type="entry name" value="EGF_2"/>
    <property type="match status" value="1"/>
</dbReference>
<evidence type="ECO:0000259" key="10">
    <source>
        <dbReference type="PROSITE" id="PS50026"/>
    </source>
</evidence>
<evidence type="ECO:0000256" key="4">
    <source>
        <dbReference type="ARBA" id="ARBA00022737"/>
    </source>
</evidence>
<dbReference type="STRING" id="60517.A0A0R3VT31"/>
<dbReference type="Pfam" id="PF23106">
    <property type="entry name" value="EGF_Teneurin"/>
    <property type="match status" value="1"/>
</dbReference>
<feature type="disulfide bond" evidence="7">
    <location>
        <begin position="193"/>
        <end position="202"/>
    </location>
</feature>
<comment type="function">
    <text evidence="9">Putative Notch ligand involved in the mediation of Notch signaling.</text>
</comment>
<dbReference type="GO" id="GO:0007157">
    <property type="term" value="P:heterophilic cell-cell adhesion via plasma membrane cell adhesion molecules"/>
    <property type="evidence" value="ECO:0007669"/>
    <property type="project" value="TreeGrafter"/>
</dbReference>
<dbReference type="GO" id="GO:0030154">
    <property type="term" value="P:cell differentiation"/>
    <property type="evidence" value="ECO:0007669"/>
    <property type="project" value="UniProtKB-KW"/>
</dbReference>
<dbReference type="Gene3D" id="2.10.25.140">
    <property type="match status" value="1"/>
</dbReference>
<dbReference type="PROSITE" id="PS00022">
    <property type="entry name" value="EGF_1"/>
    <property type="match status" value="2"/>
</dbReference>
<dbReference type="PANTHER" id="PTHR24049:SF22">
    <property type="entry name" value="DROSOPHILA CRUMBS HOMOLOG"/>
    <property type="match status" value="1"/>
</dbReference>
<evidence type="ECO:0000256" key="3">
    <source>
        <dbReference type="ARBA" id="ARBA00022729"/>
    </source>
</evidence>
<keyword evidence="6 7" id="KW-1015">Disulfide bond</keyword>
<dbReference type="PROSITE" id="PS50026">
    <property type="entry name" value="EGF_3"/>
    <property type="match status" value="2"/>
</dbReference>
<dbReference type="CDD" id="cd00054">
    <property type="entry name" value="EGF_CA"/>
    <property type="match status" value="1"/>
</dbReference>
<dbReference type="WBParaSite" id="TASK_0000036901-mRNA-1">
    <property type="protein sequence ID" value="TASK_0000036901-mRNA-1"/>
    <property type="gene ID" value="TASK_0000036901"/>
</dbReference>
<evidence type="ECO:0000256" key="6">
    <source>
        <dbReference type="ARBA" id="ARBA00023157"/>
    </source>
</evidence>
<evidence type="ECO:0000256" key="5">
    <source>
        <dbReference type="ARBA" id="ARBA00022782"/>
    </source>
</evidence>
<dbReference type="GO" id="GO:0005886">
    <property type="term" value="C:plasma membrane"/>
    <property type="evidence" value="ECO:0007669"/>
    <property type="project" value="TreeGrafter"/>
</dbReference>
<dbReference type="AlphaFoldDB" id="A0A0R3VT31"/>
<feature type="disulfide bond" evidence="8">
    <location>
        <begin position="84"/>
        <end position="93"/>
    </location>
</feature>
<keyword evidence="3 9" id="KW-0732">Signal</keyword>
<sequence>LWADANVGQAAVSFPLKYPVPESLGVFVEVWDEDTPKSPDSIAKFRANLVVAEMQNTPSAFRMVRADAASVNKVRLESYGHVICARFYYGHDCSRKCMPDLERYACDVNGYKKCRRGYIGVECDHRDYCLNHTCAEFAKCKNTPTGFECWCFQSKGPECYFGYDPCALEYNACSGHGTCIPAGDYNLSFQCTCNSDWEGRRCDQRRPACLVAVGTNRTLCQNGGKCRDLPGNVGAYICDCPSGWWGKHCEKKTAAVYVCLANILLLLPPIRYWQIRLP</sequence>
<dbReference type="InterPro" id="IPR051022">
    <property type="entry name" value="Notch_Cell-Fate_Det"/>
</dbReference>
<dbReference type="SMART" id="SM00051">
    <property type="entry name" value="DSL"/>
    <property type="match status" value="1"/>
</dbReference>
<dbReference type="SUPFAM" id="SSF57196">
    <property type="entry name" value="EGF/Laminin"/>
    <property type="match status" value="2"/>
</dbReference>
<reference evidence="12" key="1">
    <citation type="submission" date="2017-02" db="UniProtKB">
        <authorList>
            <consortium name="WormBaseParasite"/>
        </authorList>
    </citation>
    <scope>IDENTIFICATION</scope>
</reference>
<keyword evidence="2 7" id="KW-0245">EGF-like domain</keyword>
<keyword evidence="9" id="KW-0812">Transmembrane</keyword>
<proteinExistence type="predicted"/>
<evidence type="ECO:0000256" key="7">
    <source>
        <dbReference type="PROSITE-ProRule" id="PRU00076"/>
    </source>
</evidence>
<dbReference type="Pfam" id="PF00008">
    <property type="entry name" value="EGF"/>
    <property type="match status" value="1"/>
</dbReference>
<organism evidence="12">
    <name type="scientific">Taenia asiatica</name>
    <name type="common">Asian tapeworm</name>
    <dbReference type="NCBI Taxonomy" id="60517"/>
    <lineage>
        <taxon>Eukaryota</taxon>
        <taxon>Metazoa</taxon>
        <taxon>Spiralia</taxon>
        <taxon>Lophotrochozoa</taxon>
        <taxon>Platyhelminthes</taxon>
        <taxon>Cestoda</taxon>
        <taxon>Eucestoda</taxon>
        <taxon>Cyclophyllidea</taxon>
        <taxon>Taeniidae</taxon>
        <taxon>Taenia</taxon>
    </lineage>
</organism>
<keyword evidence="4 9" id="KW-0677">Repeat</keyword>
<comment type="subcellular location">
    <subcellularLocation>
        <location evidence="9">Membrane</location>
        <topology evidence="9">Single-pass type I membrane protein</topology>
    </subcellularLocation>
</comment>
<feature type="domain" description="EGF-like" evidence="10">
    <location>
        <begin position="205"/>
        <end position="250"/>
    </location>
</feature>
<feature type="disulfide bond" evidence="8">
    <location>
        <begin position="114"/>
        <end position="123"/>
    </location>
</feature>
<dbReference type="GO" id="GO:0007154">
    <property type="term" value="P:cell communication"/>
    <property type="evidence" value="ECO:0007669"/>
    <property type="project" value="InterPro"/>
</dbReference>
<evidence type="ECO:0000259" key="11">
    <source>
        <dbReference type="PROSITE" id="PS51051"/>
    </source>
</evidence>
<keyword evidence="1 9" id="KW-0217">Developmental protein</keyword>
<dbReference type="SMART" id="SM00181">
    <property type="entry name" value="EGF"/>
    <property type="match status" value="3"/>
</dbReference>
<evidence type="ECO:0000256" key="8">
    <source>
        <dbReference type="PROSITE-ProRule" id="PRU00377"/>
    </source>
</evidence>
<dbReference type="GO" id="GO:0032991">
    <property type="term" value="C:protein-containing complex"/>
    <property type="evidence" value="ECO:0007669"/>
    <property type="project" value="TreeGrafter"/>
</dbReference>
<keyword evidence="9" id="KW-0472">Membrane</keyword>
<comment type="caution">
    <text evidence="7">Lacks conserved residue(s) required for the propagation of feature annotation.</text>
</comment>
<name>A0A0R3VT31_TAEAS</name>
<dbReference type="GO" id="GO:0045197">
    <property type="term" value="P:establishment or maintenance of epithelial cell apical/basal polarity"/>
    <property type="evidence" value="ECO:0007669"/>
    <property type="project" value="TreeGrafter"/>
</dbReference>
<keyword evidence="9" id="KW-1133">Transmembrane helix</keyword>
<dbReference type="Pfam" id="PF01414">
    <property type="entry name" value="DSL"/>
    <property type="match status" value="1"/>
</dbReference>
<evidence type="ECO:0000256" key="2">
    <source>
        <dbReference type="ARBA" id="ARBA00022536"/>
    </source>
</evidence>
<accession>A0A0R3VT31</accession>